<gene>
    <name evidence="16" type="ORF">ACEWY4_009314</name>
</gene>
<dbReference type="FunFam" id="2.70.50.40:FF:000001">
    <property type="entry name" value="protein unc-119 homolog A"/>
    <property type="match status" value="1"/>
</dbReference>
<name>A0ABD1K624_9TELE</name>
<evidence type="ECO:0000256" key="2">
    <source>
        <dbReference type="ARBA" id="ARBA00004647"/>
    </source>
</evidence>
<evidence type="ECO:0000259" key="15">
    <source>
        <dbReference type="Pfam" id="PF05351"/>
    </source>
</evidence>
<keyword evidence="5" id="KW-0813">Transport</keyword>
<comment type="subcellular location">
    <subcellularLocation>
        <location evidence="1">Cytoplasm</location>
        <location evidence="1">Cytoskeleton</location>
        <location evidence="1">Microtubule organizing center</location>
        <location evidence="1">Centrosome</location>
    </subcellularLocation>
    <subcellularLocation>
        <location evidence="2">Cytoplasm</location>
        <location evidence="2">Cytoskeleton</location>
        <location evidence="2">Spindle pole</location>
    </subcellularLocation>
</comment>
<dbReference type="InterPro" id="IPR008015">
    <property type="entry name" value="PDED_dom"/>
</dbReference>
<dbReference type="PANTHER" id="PTHR12951:SF5">
    <property type="entry name" value="PROTEIN UNC-119 HOMOLOG A"/>
    <property type="match status" value="1"/>
</dbReference>
<evidence type="ECO:0000313" key="17">
    <source>
        <dbReference type="Proteomes" id="UP001591681"/>
    </source>
</evidence>
<dbReference type="PANTHER" id="PTHR12951">
    <property type="entry name" value="RETINAL PROTEIN 4"/>
    <property type="match status" value="1"/>
</dbReference>
<keyword evidence="6" id="KW-0963">Cytoplasm</keyword>
<evidence type="ECO:0000256" key="3">
    <source>
        <dbReference type="ARBA" id="ARBA00008102"/>
    </source>
</evidence>
<keyword evidence="10" id="KW-0653">Protein transport</keyword>
<dbReference type="GO" id="GO:0000922">
    <property type="term" value="C:spindle pole"/>
    <property type="evidence" value="ECO:0007669"/>
    <property type="project" value="UniProtKB-SubCell"/>
</dbReference>
<reference evidence="16 17" key="1">
    <citation type="submission" date="2024-09" db="EMBL/GenBank/DDBJ databases">
        <title>A chromosome-level genome assembly of Gray's grenadier anchovy, Coilia grayii.</title>
        <authorList>
            <person name="Fu Z."/>
        </authorList>
    </citation>
    <scope>NUCLEOTIDE SEQUENCE [LARGE SCALE GENOMIC DNA]</scope>
    <source>
        <strain evidence="16">G4</strain>
        <tissue evidence="16">Muscle</tissue>
    </source>
</reference>
<evidence type="ECO:0000256" key="12">
    <source>
        <dbReference type="ARBA" id="ARBA00023212"/>
    </source>
</evidence>
<feature type="domain" description="GMP phosphodiesterase delta subunit" evidence="15">
    <location>
        <begin position="54"/>
        <end position="208"/>
    </location>
</feature>
<evidence type="ECO:0000256" key="10">
    <source>
        <dbReference type="ARBA" id="ARBA00022927"/>
    </source>
</evidence>
<dbReference type="GO" id="GO:0008289">
    <property type="term" value="F:lipid binding"/>
    <property type="evidence" value="ECO:0007669"/>
    <property type="project" value="UniProtKB-KW"/>
</dbReference>
<comment type="similarity">
    <text evidence="3">Belongs to the PDE6D/unc-119 family.</text>
</comment>
<keyword evidence="17" id="KW-1185">Reference proteome</keyword>
<evidence type="ECO:0000256" key="14">
    <source>
        <dbReference type="ARBA" id="ARBA00045349"/>
    </source>
</evidence>
<proteinExistence type="inferred from homology"/>
<dbReference type="InterPro" id="IPR037036">
    <property type="entry name" value="PDED_dom_sf"/>
</dbReference>
<comment type="caution">
    <text evidence="16">The sequence shown here is derived from an EMBL/GenBank/DDBJ whole genome shotgun (WGS) entry which is preliminary data.</text>
</comment>
<keyword evidence="12" id="KW-0206">Cytoskeleton</keyword>
<dbReference type="GO" id="GO:0006897">
    <property type="term" value="P:endocytosis"/>
    <property type="evidence" value="ECO:0007669"/>
    <property type="project" value="UniProtKB-KW"/>
</dbReference>
<dbReference type="InterPro" id="IPR014756">
    <property type="entry name" value="Ig_E-set"/>
</dbReference>
<comment type="function">
    <text evidence="14">Involved in synaptic functions in photoreceptor cells, the signal transduction in immune cells as a Src family kinase activator, endosome recycling, the uptake of bacteria and endocytosis, protein trafficking in sensory neurons and as lipid-binding chaperone with specificity for a diverse subset of myristoylated proteins. Specifically binds the myristoyl moiety of a subset of N-terminally myristoylated proteins and is required for their localization. Binds myristoylated GNAT1 and is required for G-protein localization and trafficking in sensory neurons. Probably plays a role in trafficking proteins in photoreceptor cells. Plays important roles in mediating Src family kinase signals for the completion of cytokinesis via RAB11A.</text>
</comment>
<accession>A0ABD1K624</accession>
<evidence type="ECO:0000256" key="4">
    <source>
        <dbReference type="ARBA" id="ARBA00020727"/>
    </source>
</evidence>
<keyword evidence="13" id="KW-0844">Vision</keyword>
<keyword evidence="8" id="KW-0254">Endocytosis</keyword>
<evidence type="ECO:0000256" key="7">
    <source>
        <dbReference type="ARBA" id="ARBA00022553"/>
    </source>
</evidence>
<dbReference type="GO" id="GO:0015031">
    <property type="term" value="P:protein transport"/>
    <property type="evidence" value="ECO:0007669"/>
    <property type="project" value="UniProtKB-KW"/>
</dbReference>
<dbReference type="GO" id="GO:0007601">
    <property type="term" value="P:visual perception"/>
    <property type="evidence" value="ECO:0007669"/>
    <property type="project" value="UniProtKB-KW"/>
</dbReference>
<evidence type="ECO:0000256" key="11">
    <source>
        <dbReference type="ARBA" id="ARBA00023121"/>
    </source>
</evidence>
<evidence type="ECO:0000256" key="13">
    <source>
        <dbReference type="ARBA" id="ARBA00023305"/>
    </source>
</evidence>
<evidence type="ECO:0000256" key="1">
    <source>
        <dbReference type="ARBA" id="ARBA00004300"/>
    </source>
</evidence>
<sequence>MGLERRPPGGPGCWRHMPHRRWHRKSPVCQPALWPRQEPCEACGPRLDYLCGPEDNVYNIDFTRFKIRDMETGTVLFEITKPPSSNKGDKRDVDPNAGRFVRYQFTPAFLRLRQVGATVEFTVGDLPINNFRMIERHYFREQLLKSFDFEFGFCIPSSKNTCEHIYEFPALSEEIMREMIHHPYETQSDSFYFVDNKLVMHNKADYSYSGGP</sequence>
<evidence type="ECO:0000313" key="16">
    <source>
        <dbReference type="EMBL" id="KAL2094595.1"/>
    </source>
</evidence>
<evidence type="ECO:0000256" key="8">
    <source>
        <dbReference type="ARBA" id="ARBA00022583"/>
    </source>
</evidence>
<evidence type="ECO:0000256" key="6">
    <source>
        <dbReference type="ARBA" id="ARBA00022490"/>
    </source>
</evidence>
<dbReference type="AlphaFoldDB" id="A0ABD1K624"/>
<dbReference type="Gene3D" id="2.70.50.40">
    <property type="entry name" value="GMP phosphodiesterase, delta subunit"/>
    <property type="match status" value="1"/>
</dbReference>
<dbReference type="SUPFAM" id="SSF81296">
    <property type="entry name" value="E set domains"/>
    <property type="match status" value="1"/>
</dbReference>
<evidence type="ECO:0000256" key="9">
    <source>
        <dbReference type="ARBA" id="ARBA00022606"/>
    </source>
</evidence>
<dbReference type="Pfam" id="PF05351">
    <property type="entry name" value="GMP_PDE_delta"/>
    <property type="match status" value="1"/>
</dbReference>
<dbReference type="InterPro" id="IPR051519">
    <property type="entry name" value="PDE6D_unc-119_myristoyl-bd"/>
</dbReference>
<dbReference type="GO" id="GO:0007399">
    <property type="term" value="P:nervous system development"/>
    <property type="evidence" value="ECO:0007669"/>
    <property type="project" value="UniProtKB-ARBA"/>
</dbReference>
<organism evidence="16 17">
    <name type="scientific">Coilia grayii</name>
    <name type="common">Gray's grenadier anchovy</name>
    <dbReference type="NCBI Taxonomy" id="363190"/>
    <lineage>
        <taxon>Eukaryota</taxon>
        <taxon>Metazoa</taxon>
        <taxon>Chordata</taxon>
        <taxon>Craniata</taxon>
        <taxon>Vertebrata</taxon>
        <taxon>Euteleostomi</taxon>
        <taxon>Actinopterygii</taxon>
        <taxon>Neopterygii</taxon>
        <taxon>Teleostei</taxon>
        <taxon>Clupei</taxon>
        <taxon>Clupeiformes</taxon>
        <taxon>Clupeoidei</taxon>
        <taxon>Engraulidae</taxon>
        <taxon>Coilinae</taxon>
        <taxon>Coilia</taxon>
    </lineage>
</organism>
<keyword evidence="7" id="KW-0597">Phosphoprotein</keyword>
<evidence type="ECO:0000256" key="5">
    <source>
        <dbReference type="ARBA" id="ARBA00022448"/>
    </source>
</evidence>
<dbReference type="Proteomes" id="UP001591681">
    <property type="component" value="Unassembled WGS sequence"/>
</dbReference>
<protein>
    <recommendedName>
        <fullName evidence="4">Protein unc-119 homolog A</fullName>
    </recommendedName>
</protein>
<dbReference type="EMBL" id="JBHFQA010000008">
    <property type="protein sequence ID" value="KAL2094595.1"/>
    <property type="molecule type" value="Genomic_DNA"/>
</dbReference>
<keyword evidence="9" id="KW-0716">Sensory transduction</keyword>
<dbReference type="GO" id="GO:0005813">
    <property type="term" value="C:centrosome"/>
    <property type="evidence" value="ECO:0007669"/>
    <property type="project" value="UniProtKB-SubCell"/>
</dbReference>
<keyword evidence="11" id="KW-0446">Lipid-binding</keyword>